<dbReference type="InterPro" id="IPR011990">
    <property type="entry name" value="TPR-like_helical_dom_sf"/>
</dbReference>
<keyword evidence="4" id="KW-1185">Reference proteome</keyword>
<accession>A0A445IHW8</accession>
<dbReference type="AlphaFoldDB" id="A0A445IHW8"/>
<organism evidence="3 4">
    <name type="scientific">Glycine soja</name>
    <name type="common">Wild soybean</name>
    <dbReference type="NCBI Taxonomy" id="3848"/>
    <lineage>
        <taxon>Eukaryota</taxon>
        <taxon>Viridiplantae</taxon>
        <taxon>Streptophyta</taxon>
        <taxon>Embryophyta</taxon>
        <taxon>Tracheophyta</taxon>
        <taxon>Spermatophyta</taxon>
        <taxon>Magnoliopsida</taxon>
        <taxon>eudicotyledons</taxon>
        <taxon>Gunneridae</taxon>
        <taxon>Pentapetalae</taxon>
        <taxon>rosids</taxon>
        <taxon>fabids</taxon>
        <taxon>Fabales</taxon>
        <taxon>Fabaceae</taxon>
        <taxon>Papilionoideae</taxon>
        <taxon>50 kb inversion clade</taxon>
        <taxon>NPAAA clade</taxon>
        <taxon>indigoferoid/millettioid clade</taxon>
        <taxon>Phaseoleae</taxon>
        <taxon>Glycine</taxon>
        <taxon>Glycine subgen. Soja</taxon>
    </lineage>
</organism>
<feature type="repeat" description="PPR" evidence="2">
    <location>
        <begin position="205"/>
        <end position="237"/>
    </location>
</feature>
<dbReference type="InterPro" id="IPR046960">
    <property type="entry name" value="PPR_At4g14850-like_plant"/>
</dbReference>
<dbReference type="PANTHER" id="PTHR47926:SF472">
    <property type="entry name" value="REPEAT (PPR) SUPERFAMILY PROTEIN, PUTATIVE-RELATED"/>
    <property type="match status" value="1"/>
</dbReference>
<gene>
    <name evidence="3" type="ORF">D0Y65_026019</name>
</gene>
<proteinExistence type="predicted"/>
<dbReference type="Pfam" id="PF01535">
    <property type="entry name" value="PPR"/>
    <property type="match status" value="3"/>
</dbReference>
<evidence type="ECO:0000313" key="3">
    <source>
        <dbReference type="EMBL" id="RZB85723.1"/>
    </source>
</evidence>
<dbReference type="Gene3D" id="1.25.40.10">
    <property type="entry name" value="Tetratricopeptide repeat domain"/>
    <property type="match status" value="2"/>
</dbReference>
<reference evidence="3 4" key="1">
    <citation type="submission" date="2018-09" db="EMBL/GenBank/DDBJ databases">
        <title>A high-quality reference genome of wild soybean provides a powerful tool to mine soybean genomes.</title>
        <authorList>
            <person name="Xie M."/>
            <person name="Chung C.Y.L."/>
            <person name="Li M.-W."/>
            <person name="Wong F.-L."/>
            <person name="Chan T.-F."/>
            <person name="Lam H.-M."/>
        </authorList>
    </citation>
    <scope>NUCLEOTIDE SEQUENCE [LARGE SCALE GENOMIC DNA]</scope>
    <source>
        <strain evidence="4">cv. W05</strain>
        <tissue evidence="3">Hypocotyl of etiolated seedlings</tissue>
    </source>
</reference>
<dbReference type="GO" id="GO:0003723">
    <property type="term" value="F:RNA binding"/>
    <property type="evidence" value="ECO:0007669"/>
    <property type="project" value="InterPro"/>
</dbReference>
<dbReference type="InterPro" id="IPR002885">
    <property type="entry name" value="PPR_rpt"/>
</dbReference>
<evidence type="ECO:0000256" key="2">
    <source>
        <dbReference type="PROSITE-ProRule" id="PRU00708"/>
    </source>
</evidence>
<sequence>MLNVSGVAPNAVTAVSVMQACGQSMDLVFGMELHRFVKESGIEIDISLSNSVVAMYAKCGRLDYTRDLFEGMREKDEVTYGAMISGYMDYGFVDEPMCVFRGVENPGLNMWNAVISGMVQNKGVFDLVREMQGSGLSPNPVTLASVLPLFSYFSNLRGGKEVHAYAIRRCYEQNVYVATSVIDAYAKLGYICVARWIFDLSWSRRLIIWTSIISAYAAHGDAGLALGLYAQMLDRGI</sequence>
<dbReference type="NCBIfam" id="TIGR00756">
    <property type="entry name" value="PPR"/>
    <property type="match status" value="1"/>
</dbReference>
<name>A0A445IHW8_GLYSO</name>
<keyword evidence="1" id="KW-0677">Repeat</keyword>
<evidence type="ECO:0000313" key="4">
    <source>
        <dbReference type="Proteomes" id="UP000289340"/>
    </source>
</evidence>
<evidence type="ECO:0000256" key="1">
    <source>
        <dbReference type="ARBA" id="ARBA00022737"/>
    </source>
</evidence>
<comment type="caution">
    <text evidence="3">The sequence shown here is derived from an EMBL/GenBank/DDBJ whole genome shotgun (WGS) entry which is preliminary data.</text>
</comment>
<dbReference type="Proteomes" id="UP000289340">
    <property type="component" value="Chromosome 10"/>
</dbReference>
<dbReference type="PANTHER" id="PTHR47926">
    <property type="entry name" value="PENTATRICOPEPTIDE REPEAT-CONTAINING PROTEIN"/>
    <property type="match status" value="1"/>
</dbReference>
<dbReference type="PROSITE" id="PS51375">
    <property type="entry name" value="PPR"/>
    <property type="match status" value="2"/>
</dbReference>
<protein>
    <submittedName>
        <fullName evidence="3">Pentatricopeptide repeat-containing protein</fullName>
    </submittedName>
</protein>
<feature type="repeat" description="PPR" evidence="2">
    <location>
        <begin position="76"/>
        <end position="110"/>
    </location>
</feature>
<dbReference type="GO" id="GO:0009451">
    <property type="term" value="P:RNA modification"/>
    <property type="evidence" value="ECO:0007669"/>
    <property type="project" value="InterPro"/>
</dbReference>
<dbReference type="EMBL" id="QZWG01000010">
    <property type="protein sequence ID" value="RZB85723.1"/>
    <property type="molecule type" value="Genomic_DNA"/>
</dbReference>